<name>A0A1S1Q841_9ACTN</name>
<keyword evidence="5" id="KW-1185">Reference proteome</keyword>
<organism evidence="4 5">
    <name type="scientific">Parafrankia soli</name>
    <dbReference type="NCBI Taxonomy" id="2599596"/>
    <lineage>
        <taxon>Bacteria</taxon>
        <taxon>Bacillati</taxon>
        <taxon>Actinomycetota</taxon>
        <taxon>Actinomycetes</taxon>
        <taxon>Frankiales</taxon>
        <taxon>Frankiaceae</taxon>
        <taxon>Parafrankia</taxon>
    </lineage>
</organism>
<reference evidence="5" key="1">
    <citation type="submission" date="2016-07" db="EMBL/GenBank/DDBJ databases">
        <title>Frankia sp. NRRL B-16219 Genome sequencing.</title>
        <authorList>
            <person name="Ghodhbane-Gtari F."/>
            <person name="Swanson E."/>
            <person name="Gueddou A."/>
            <person name="Louati M."/>
            <person name="Nouioui I."/>
            <person name="Hezbri K."/>
            <person name="Abebe-Akele F."/>
            <person name="Simpson S."/>
            <person name="Morris K."/>
            <person name="Thomas K."/>
            <person name="Gtari M."/>
            <person name="Tisa L.S."/>
        </authorList>
    </citation>
    <scope>NUCLEOTIDE SEQUENCE [LARGE SCALE GENOMIC DNA]</scope>
    <source>
        <strain evidence="5">NRRL B-16219</strain>
    </source>
</reference>
<evidence type="ECO:0000259" key="3">
    <source>
        <dbReference type="Pfam" id="PF01882"/>
    </source>
</evidence>
<feature type="transmembrane region" description="Helical" evidence="2">
    <location>
        <begin position="39"/>
        <end position="56"/>
    </location>
</feature>
<dbReference type="InterPro" id="IPR002881">
    <property type="entry name" value="DUF58"/>
</dbReference>
<dbReference type="EMBL" id="MAXA01000213">
    <property type="protein sequence ID" value="OHV28364.1"/>
    <property type="molecule type" value="Genomic_DNA"/>
</dbReference>
<keyword evidence="2" id="KW-0812">Transmembrane</keyword>
<evidence type="ECO:0000313" key="4">
    <source>
        <dbReference type="EMBL" id="OHV28364.1"/>
    </source>
</evidence>
<feature type="compositionally biased region" description="Basic and acidic residues" evidence="1">
    <location>
        <begin position="187"/>
        <end position="208"/>
    </location>
</feature>
<dbReference type="Pfam" id="PF01882">
    <property type="entry name" value="DUF58"/>
    <property type="match status" value="1"/>
</dbReference>
<proteinExistence type="predicted"/>
<dbReference type="Proteomes" id="UP000179769">
    <property type="component" value="Unassembled WGS sequence"/>
</dbReference>
<dbReference type="AlphaFoldDB" id="A0A1S1Q841"/>
<evidence type="ECO:0000256" key="1">
    <source>
        <dbReference type="SAM" id="MobiDB-lite"/>
    </source>
</evidence>
<sequence length="550" mass="56644">MRDFLAAVRGLTVRGRSFLAAGGACVASAAVIGEQDLLAVGALLVALPLFAAGFVARTRYRLACTRRLEPPRVTAGDTVSVRIRLDNVSRLPSSVLLVEDTTPNLGLRARFVVDQIEPGGSRDLSYPLRAGVRGRYQVGPLTIRLTDPFGLCELERSFRGRDELIVAPALERLPLTPLVGSSSLNNEVRRSSARAGEDDSTTRPYRSGDDLRKVHWKTTARLGELMVRRDEQPLTGAATVLLDTRHTAWPEMDRDDPFSWAVGAAGSIAVNLARSGYGVRLIADTGVAATGPGNAVGALLDELAVIAPTPSATLSPALASLRSAEHSGMVVVVLGRTDQATASMIAGARPRNAPAIAVLVDLAGWGASPAAGGDLEVTRHTLTRHGWTVLVAGAGARLADTWPQIFRPGASAGRRFAVGNAVGGMARVSYGSVSGTGPAAHAGSAPRADHDASARRAGAAPNGGSLHSDSPHYSSPNGSSPNGSSGGGSHGRDARRGAAPAEGGADRAPADPTPPPPATATGPLYRPGSPHEPATPATTGGGPPPNGRGW</sequence>
<dbReference type="RefSeq" id="WP_071063825.1">
    <property type="nucleotide sequence ID" value="NZ_MAXA01000213.1"/>
</dbReference>
<keyword evidence="2" id="KW-1133">Transmembrane helix</keyword>
<feature type="domain" description="DUF58" evidence="3">
    <location>
        <begin position="202"/>
        <end position="334"/>
    </location>
</feature>
<evidence type="ECO:0000313" key="5">
    <source>
        <dbReference type="Proteomes" id="UP000179769"/>
    </source>
</evidence>
<dbReference type="OrthoDB" id="9812729at2"/>
<accession>A0A1S1Q841</accession>
<feature type="region of interest" description="Disordered" evidence="1">
    <location>
        <begin position="184"/>
        <end position="208"/>
    </location>
</feature>
<comment type="caution">
    <text evidence="4">The sequence shown here is derived from an EMBL/GenBank/DDBJ whole genome shotgun (WGS) entry which is preliminary data.</text>
</comment>
<keyword evidence="2" id="KW-0472">Membrane</keyword>
<feature type="compositionally biased region" description="Low complexity" evidence="1">
    <location>
        <begin position="471"/>
        <end position="483"/>
    </location>
</feature>
<feature type="region of interest" description="Disordered" evidence="1">
    <location>
        <begin position="435"/>
        <end position="550"/>
    </location>
</feature>
<evidence type="ECO:0000256" key="2">
    <source>
        <dbReference type="SAM" id="Phobius"/>
    </source>
</evidence>
<protein>
    <recommendedName>
        <fullName evidence="3">DUF58 domain-containing protein</fullName>
    </recommendedName>
</protein>
<dbReference type="PANTHER" id="PTHR34351:SF1">
    <property type="entry name" value="SLR1927 PROTEIN"/>
    <property type="match status" value="1"/>
</dbReference>
<gene>
    <name evidence="4" type="ORF">BBK14_04290</name>
</gene>
<dbReference type="PANTHER" id="PTHR34351">
    <property type="entry name" value="SLR1927 PROTEIN-RELATED"/>
    <property type="match status" value="1"/>
</dbReference>